<feature type="domain" description="NlpC/P60" evidence="5">
    <location>
        <begin position="294"/>
        <end position="409"/>
    </location>
</feature>
<dbReference type="InterPro" id="IPR000064">
    <property type="entry name" value="NLP_P60_dom"/>
</dbReference>
<comment type="similarity">
    <text evidence="1">Belongs to the peptidase C40 family.</text>
</comment>
<dbReference type="EMBL" id="BAABKQ010000001">
    <property type="protein sequence ID" value="GAA4820753.1"/>
    <property type="molecule type" value="Genomic_DNA"/>
</dbReference>
<keyword evidence="4" id="KW-0788">Thiol protease</keyword>
<dbReference type="PROSITE" id="PS51935">
    <property type="entry name" value="NLPC_P60"/>
    <property type="match status" value="1"/>
</dbReference>
<evidence type="ECO:0000256" key="3">
    <source>
        <dbReference type="ARBA" id="ARBA00022801"/>
    </source>
</evidence>
<dbReference type="SUPFAM" id="SSF54001">
    <property type="entry name" value="Cysteine proteinases"/>
    <property type="match status" value="1"/>
</dbReference>
<dbReference type="InterPro" id="IPR051794">
    <property type="entry name" value="PG_Endopeptidase_C40"/>
</dbReference>
<gene>
    <name evidence="6" type="ORF">GCM10023353_30950</name>
</gene>
<dbReference type="RefSeq" id="WP_307810928.1">
    <property type="nucleotide sequence ID" value="NZ_BAABKQ010000001.1"/>
</dbReference>
<evidence type="ECO:0000256" key="4">
    <source>
        <dbReference type="ARBA" id="ARBA00022807"/>
    </source>
</evidence>
<comment type="caution">
    <text evidence="6">The sequence shown here is derived from an EMBL/GenBank/DDBJ whole genome shotgun (WGS) entry which is preliminary data.</text>
</comment>
<dbReference type="InterPro" id="IPR038765">
    <property type="entry name" value="Papain-like_cys_pep_sf"/>
</dbReference>
<organism evidence="6 7">
    <name type="scientific">Tomitella cavernea</name>
    <dbReference type="NCBI Taxonomy" id="1387982"/>
    <lineage>
        <taxon>Bacteria</taxon>
        <taxon>Bacillati</taxon>
        <taxon>Actinomycetota</taxon>
        <taxon>Actinomycetes</taxon>
        <taxon>Mycobacteriales</taxon>
        <taxon>Tomitella</taxon>
    </lineage>
</organism>
<evidence type="ECO:0000259" key="5">
    <source>
        <dbReference type="PROSITE" id="PS51935"/>
    </source>
</evidence>
<evidence type="ECO:0000313" key="6">
    <source>
        <dbReference type="EMBL" id="GAA4820753.1"/>
    </source>
</evidence>
<protein>
    <submittedName>
        <fullName evidence="6">C40 family peptidase</fullName>
    </submittedName>
</protein>
<proteinExistence type="inferred from homology"/>
<evidence type="ECO:0000256" key="2">
    <source>
        <dbReference type="ARBA" id="ARBA00022670"/>
    </source>
</evidence>
<dbReference type="Gene3D" id="3.90.1720.10">
    <property type="entry name" value="endopeptidase domain like (from Nostoc punctiforme)"/>
    <property type="match status" value="1"/>
</dbReference>
<keyword evidence="2" id="KW-0645">Protease</keyword>
<evidence type="ECO:0000313" key="7">
    <source>
        <dbReference type="Proteomes" id="UP001500839"/>
    </source>
</evidence>
<name>A0ABP9CXA9_9ACTN</name>
<sequence length="409" mass="39687">MIAEALARPITDLIAQSGTGDLGACGADARVRDASAGIAAAMRTGVTSAGAVGAGWEGVDAEACARLAAQAGRAGAALVEQGDGIAAVLGDAAAGVRRGVGELGGILDSFLAVVACQGPALLTPAGQVAVVAAAADHIEQALAVVARMRGELEAHAAEMAEFIPQVPLPTMPDGAGLVRFAEGLSQAGADLAGQVRMAAAGAWGDVKSQVDAYFEAGAAGEGASADAASGGVGAGQDGACPPGCTCPACAGAADGAQTAPVAADGAVASGAGTGFMGAGAEVRLPSGDVVTAPNAEAADAVRAALTQRGVPYSWGGTDAGEGLDCSGLTQWAYGQAGVDLPRLAQNQSVGMPVSADVVAPGDLAVWDGHVAMVLGDGRMIEAGDPVQVSALRTTNGDMQFQGFYRPTAG</sequence>
<reference evidence="7" key="1">
    <citation type="journal article" date="2019" name="Int. J. Syst. Evol. Microbiol.">
        <title>The Global Catalogue of Microorganisms (GCM) 10K type strain sequencing project: providing services to taxonomists for standard genome sequencing and annotation.</title>
        <authorList>
            <consortium name="The Broad Institute Genomics Platform"/>
            <consortium name="The Broad Institute Genome Sequencing Center for Infectious Disease"/>
            <person name="Wu L."/>
            <person name="Ma J."/>
        </authorList>
    </citation>
    <scope>NUCLEOTIDE SEQUENCE [LARGE SCALE GENOMIC DNA]</scope>
    <source>
        <strain evidence="7">JCM 18542</strain>
    </source>
</reference>
<dbReference type="PANTHER" id="PTHR47359">
    <property type="entry name" value="PEPTIDOGLYCAN DL-ENDOPEPTIDASE CWLO"/>
    <property type="match status" value="1"/>
</dbReference>
<keyword evidence="3" id="KW-0378">Hydrolase</keyword>
<dbReference type="Proteomes" id="UP001500839">
    <property type="component" value="Unassembled WGS sequence"/>
</dbReference>
<dbReference type="Pfam" id="PF00877">
    <property type="entry name" value="NLPC_P60"/>
    <property type="match status" value="1"/>
</dbReference>
<accession>A0ABP9CXA9</accession>
<keyword evidence="7" id="KW-1185">Reference proteome</keyword>
<dbReference type="PANTHER" id="PTHR47359:SF3">
    <property type="entry name" value="NLP_P60 DOMAIN-CONTAINING PROTEIN-RELATED"/>
    <property type="match status" value="1"/>
</dbReference>
<evidence type="ECO:0000256" key="1">
    <source>
        <dbReference type="ARBA" id="ARBA00007074"/>
    </source>
</evidence>